<name>A0A2V1AZU4_9ASCO</name>
<organism evidence="3 4">
    <name type="scientific">Candidozyma haemuli</name>
    <dbReference type="NCBI Taxonomy" id="45357"/>
    <lineage>
        <taxon>Eukaryota</taxon>
        <taxon>Fungi</taxon>
        <taxon>Dikarya</taxon>
        <taxon>Ascomycota</taxon>
        <taxon>Saccharomycotina</taxon>
        <taxon>Pichiomycetes</taxon>
        <taxon>Metschnikowiaceae</taxon>
        <taxon>Candidozyma</taxon>
    </lineage>
</organism>
<proteinExistence type="predicted"/>
<evidence type="ECO:0000256" key="1">
    <source>
        <dbReference type="PROSITE-ProRule" id="PRU00117"/>
    </source>
</evidence>
<dbReference type="GeneID" id="37010309"/>
<dbReference type="AlphaFoldDB" id="A0A2V1AZU4"/>
<accession>A0A2V1AZU4</accession>
<dbReference type="RefSeq" id="XP_025343351.1">
    <property type="nucleotide sequence ID" value="XM_025488584.1"/>
</dbReference>
<dbReference type="Pfam" id="PF00013">
    <property type="entry name" value="KH_1"/>
    <property type="match status" value="1"/>
</dbReference>
<protein>
    <recommendedName>
        <fullName evidence="2">K Homology domain-containing protein</fullName>
    </recommendedName>
</protein>
<gene>
    <name evidence="3" type="ORF">CXQ85_004979</name>
</gene>
<keyword evidence="1" id="KW-0694">RNA-binding</keyword>
<comment type="caution">
    <text evidence="3">The sequence shown here is derived from an EMBL/GenBank/DDBJ whole genome shotgun (WGS) entry which is preliminary data.</text>
</comment>
<feature type="domain" description="K Homology" evidence="2">
    <location>
        <begin position="412"/>
        <end position="478"/>
    </location>
</feature>
<dbReference type="InterPro" id="IPR004088">
    <property type="entry name" value="KH_dom_type_1"/>
</dbReference>
<sequence>MDKYIESMRVETVVSWKISHWDTEIERHLQEKFPQAKFDIKKLKDREYSLTLTAEKAWFEELWMELKRYISGLEGKMITRQVNVPQYLRCAVPEFEEKGLFVGTDPDDPKDVLSIFSNDKATVTRAKAQIKAALAEYHVKTINLKESCFGSNAHVLAVVSFLERDNKIRNIARSSGVEYSKSTKDDTFSIIVVGKDKSAISLATESIEKLILNIPPECLMFTDYIRLGDIPEAKRLLQAAARKNNVEYVQLQGRFALLCQSNQAPADPQKRLVEVKNSLSSLTPASEPSKETSLYAPSYDQHHRDLASLLKEGLNEDVQIFIHRDKHKEPSPNELYVCGSKTAIEKVKTNLQTILKDIQAFETEGREYRARHLIIDRAQETKLTIEGVKYNVELAAERLLEEAESLSNMMIERVTIPYEYMSRVAGFDCENLKDLCEKFGVQVSLPHFESYFPIPKSKNEIVIEGSSSVIGKAKEALIELYEAAKKCDDRVSLKVSIESYDEVYELVVEDIGLAVDCVSHTEKKIANEEGYGMFELAGTKENLELVRRKIERMI</sequence>
<evidence type="ECO:0000313" key="4">
    <source>
        <dbReference type="Proteomes" id="UP000244309"/>
    </source>
</evidence>
<reference evidence="3 4" key="1">
    <citation type="submission" date="2017-12" db="EMBL/GenBank/DDBJ databases">
        <title>Genome Sequence of a Multidrug-Resistant Candida haemulonii Isolate from a Patient with Chronic Leg Ulcers in Israel.</title>
        <authorList>
            <person name="Chow N.A."/>
            <person name="Gade L."/>
            <person name="Batra D."/>
            <person name="Rowe L.A."/>
            <person name="Ben-Ami R."/>
            <person name="Loparev V.N."/>
            <person name="Litvintseva A.P."/>
        </authorList>
    </citation>
    <scope>NUCLEOTIDE SEQUENCE [LARGE SCALE GENOMIC DNA]</scope>
    <source>
        <strain evidence="3 4">B11899</strain>
    </source>
</reference>
<dbReference type="Proteomes" id="UP000244309">
    <property type="component" value="Unassembled WGS sequence"/>
</dbReference>
<evidence type="ECO:0000259" key="2">
    <source>
        <dbReference type="Pfam" id="PF00013"/>
    </source>
</evidence>
<dbReference type="EMBL" id="PKFO01000008">
    <property type="protein sequence ID" value="PVH22411.1"/>
    <property type="molecule type" value="Genomic_DNA"/>
</dbReference>
<keyword evidence="4" id="KW-1185">Reference proteome</keyword>
<dbReference type="Gene3D" id="3.30.1370.10">
    <property type="entry name" value="K Homology domain, type 1"/>
    <property type="match status" value="1"/>
</dbReference>
<dbReference type="PROSITE" id="PS50084">
    <property type="entry name" value="KH_TYPE_1"/>
    <property type="match status" value="1"/>
</dbReference>
<dbReference type="VEuPathDB" id="FungiDB:CXQ85_004979"/>
<evidence type="ECO:0000313" key="3">
    <source>
        <dbReference type="EMBL" id="PVH22411.1"/>
    </source>
</evidence>
<dbReference type="GO" id="GO:0003723">
    <property type="term" value="F:RNA binding"/>
    <property type="evidence" value="ECO:0007669"/>
    <property type="project" value="UniProtKB-UniRule"/>
</dbReference>
<dbReference type="SUPFAM" id="SSF54791">
    <property type="entry name" value="Eukaryotic type KH-domain (KH-domain type I)"/>
    <property type="match status" value="1"/>
</dbReference>
<dbReference type="InterPro" id="IPR036612">
    <property type="entry name" value="KH_dom_type_1_sf"/>
</dbReference>
<dbReference type="STRING" id="45357.A0A2V1AZU4"/>